<evidence type="ECO:0000256" key="5">
    <source>
        <dbReference type="ARBA" id="ARBA00023304"/>
    </source>
</evidence>
<evidence type="ECO:0000313" key="8">
    <source>
        <dbReference type="Proteomes" id="UP001519887"/>
    </source>
</evidence>
<protein>
    <submittedName>
        <fullName evidence="7">Dihydroxy-acid dehydratase</fullName>
        <ecNumber evidence="7">4.2.1.9</ecNumber>
    </submittedName>
</protein>
<dbReference type="InterPro" id="IPR050165">
    <property type="entry name" value="DHAD_IlvD/Edd"/>
</dbReference>
<dbReference type="InterPro" id="IPR037237">
    <property type="entry name" value="IlvD/EDD_N"/>
</dbReference>
<name>A0ABS7CM63_9BACL</name>
<feature type="non-terminal residue" evidence="7">
    <location>
        <position position="1"/>
    </location>
</feature>
<feature type="domain" description="Dihydroxy-acid/6-phosphogluconate dehydratase N-terminal" evidence="6">
    <location>
        <begin position="3"/>
        <end position="128"/>
    </location>
</feature>
<keyword evidence="5" id="KW-0028">Amino-acid biosynthesis</keyword>
<accession>A0ABS7CM63</accession>
<comment type="caution">
    <text evidence="7">The sequence shown here is derived from an EMBL/GenBank/DDBJ whole genome shotgun (WGS) entry which is preliminary data.</text>
</comment>
<keyword evidence="5" id="KW-0100">Branched-chain amino acid biosynthesis</keyword>
<dbReference type="InterPro" id="IPR000581">
    <property type="entry name" value="ILV_EDD_N"/>
</dbReference>
<dbReference type="SUPFAM" id="SSF143975">
    <property type="entry name" value="IlvD/EDD N-terminal domain-like"/>
    <property type="match status" value="1"/>
</dbReference>
<evidence type="ECO:0000256" key="1">
    <source>
        <dbReference type="ARBA" id="ARBA00006486"/>
    </source>
</evidence>
<evidence type="ECO:0000256" key="3">
    <source>
        <dbReference type="ARBA" id="ARBA00023014"/>
    </source>
</evidence>
<evidence type="ECO:0000313" key="7">
    <source>
        <dbReference type="EMBL" id="MBW7461999.1"/>
    </source>
</evidence>
<dbReference type="EMBL" id="JAHZIK010003480">
    <property type="protein sequence ID" value="MBW7461999.1"/>
    <property type="molecule type" value="Genomic_DNA"/>
</dbReference>
<sequence>SPDKALECAEAGKAVLKLLEKNIRPRDIMTKKAFENAITVVMALGGSTNAFLHLIAMAHSVGVDLKLDDFERIRLKVPHLADLKPSGKYVMQDLNDVGGVAGVMKLLLAEGLLHGDCLTVTGRTLAENLADARP</sequence>
<proteinExistence type="inferred from homology"/>
<evidence type="ECO:0000259" key="6">
    <source>
        <dbReference type="Pfam" id="PF00920"/>
    </source>
</evidence>
<dbReference type="PANTHER" id="PTHR21000:SF5">
    <property type="entry name" value="DIHYDROXY-ACID DEHYDRATASE, MITOCHONDRIAL"/>
    <property type="match status" value="1"/>
</dbReference>
<evidence type="ECO:0000256" key="2">
    <source>
        <dbReference type="ARBA" id="ARBA00022714"/>
    </source>
</evidence>
<gene>
    <name evidence="7" type="ORF">K0U00_48910</name>
</gene>
<feature type="non-terminal residue" evidence="7">
    <location>
        <position position="134"/>
    </location>
</feature>
<evidence type="ECO:0000256" key="4">
    <source>
        <dbReference type="ARBA" id="ARBA00023239"/>
    </source>
</evidence>
<keyword evidence="2" id="KW-0408">Iron</keyword>
<reference evidence="7 8" key="1">
    <citation type="submission" date="2021-07" db="EMBL/GenBank/DDBJ databases">
        <title>Paenibacillus radiodurans sp. nov., isolated from the southeastern edge of Tengger Desert.</title>
        <authorList>
            <person name="Zhang G."/>
        </authorList>
    </citation>
    <scope>NUCLEOTIDE SEQUENCE [LARGE SCALE GENOMIC DNA]</scope>
    <source>
        <strain evidence="7 8">CCM 7311</strain>
    </source>
</reference>
<keyword evidence="4 7" id="KW-0456">Lyase</keyword>
<dbReference type="EC" id="4.2.1.9" evidence="7"/>
<keyword evidence="8" id="KW-1185">Reference proteome</keyword>
<dbReference type="GO" id="GO:0004160">
    <property type="term" value="F:dihydroxy-acid dehydratase activity"/>
    <property type="evidence" value="ECO:0007669"/>
    <property type="project" value="UniProtKB-EC"/>
</dbReference>
<dbReference type="PANTHER" id="PTHR21000">
    <property type="entry name" value="DIHYDROXY-ACID DEHYDRATASE DAD"/>
    <property type="match status" value="1"/>
</dbReference>
<keyword evidence="3" id="KW-0411">Iron-sulfur</keyword>
<keyword evidence="2" id="KW-0001">2Fe-2S</keyword>
<dbReference type="Pfam" id="PF00920">
    <property type="entry name" value="ILVD_EDD_N"/>
    <property type="match status" value="1"/>
</dbReference>
<dbReference type="Proteomes" id="UP001519887">
    <property type="component" value="Unassembled WGS sequence"/>
</dbReference>
<comment type="similarity">
    <text evidence="1">Belongs to the IlvD/Edd family.</text>
</comment>
<organism evidence="7 8">
    <name type="scientific">Paenibacillus sepulcri</name>
    <dbReference type="NCBI Taxonomy" id="359917"/>
    <lineage>
        <taxon>Bacteria</taxon>
        <taxon>Bacillati</taxon>
        <taxon>Bacillota</taxon>
        <taxon>Bacilli</taxon>
        <taxon>Bacillales</taxon>
        <taxon>Paenibacillaceae</taxon>
        <taxon>Paenibacillus</taxon>
    </lineage>
</organism>
<keyword evidence="2" id="KW-0479">Metal-binding</keyword>